<dbReference type="OrthoDB" id="431150at2759"/>
<evidence type="ECO:0000256" key="19">
    <source>
        <dbReference type="ARBA" id="ARBA00023268"/>
    </source>
</evidence>
<dbReference type="HOGENOM" id="CLU_031981_2_1_1"/>
<evidence type="ECO:0000256" key="1">
    <source>
        <dbReference type="ARBA" id="ARBA00001946"/>
    </source>
</evidence>
<comment type="subcellular location">
    <subcellularLocation>
        <location evidence="2">Membrane</location>
    </subcellularLocation>
</comment>
<keyword evidence="8" id="KW-0812">Transmembrane</keyword>
<evidence type="ECO:0000313" key="21">
    <source>
        <dbReference type="EMBL" id="CCH60833.1"/>
    </source>
</evidence>
<evidence type="ECO:0000256" key="2">
    <source>
        <dbReference type="ARBA" id="ARBA00004370"/>
    </source>
</evidence>
<comment type="similarity">
    <text evidence="4 20">Belongs to the phytoene/squalene synthase family.</text>
</comment>
<keyword evidence="17" id="KW-0753">Steroid metabolism</keyword>
<dbReference type="CDD" id="cd00683">
    <property type="entry name" value="Trans_IPPS_HH"/>
    <property type="match status" value="1"/>
</dbReference>
<dbReference type="InterPro" id="IPR033904">
    <property type="entry name" value="Trans_IPPS_HH"/>
</dbReference>
<dbReference type="KEGG" id="tbl:TBLA_0D03330"/>
<comment type="catalytic activity">
    <reaction evidence="20">
        <text>2 (2E,6E)-farnesyl diphosphate + NADPH + H(+) = squalene + 2 diphosphate + NADP(+)</text>
        <dbReference type="Rhea" id="RHEA:32295"/>
        <dbReference type="ChEBI" id="CHEBI:15378"/>
        <dbReference type="ChEBI" id="CHEBI:15440"/>
        <dbReference type="ChEBI" id="CHEBI:33019"/>
        <dbReference type="ChEBI" id="CHEBI:57783"/>
        <dbReference type="ChEBI" id="CHEBI:58349"/>
        <dbReference type="ChEBI" id="CHEBI:175763"/>
        <dbReference type="EC" id="2.5.1.21"/>
    </reaction>
</comment>
<evidence type="ECO:0000256" key="11">
    <source>
        <dbReference type="ARBA" id="ARBA00022955"/>
    </source>
</evidence>
<comment type="catalytic activity">
    <reaction evidence="20">
        <text>2 (2E,6E)-farnesyl diphosphate + NADH + H(+) = squalene + 2 diphosphate + NAD(+)</text>
        <dbReference type="Rhea" id="RHEA:32299"/>
        <dbReference type="ChEBI" id="CHEBI:15378"/>
        <dbReference type="ChEBI" id="CHEBI:15440"/>
        <dbReference type="ChEBI" id="CHEBI:33019"/>
        <dbReference type="ChEBI" id="CHEBI:57540"/>
        <dbReference type="ChEBI" id="CHEBI:57945"/>
        <dbReference type="ChEBI" id="CHEBI:175763"/>
        <dbReference type="EC" id="2.5.1.21"/>
    </reaction>
</comment>
<dbReference type="GO" id="GO:0006696">
    <property type="term" value="P:ergosterol biosynthetic process"/>
    <property type="evidence" value="ECO:0007669"/>
    <property type="project" value="EnsemblFungi"/>
</dbReference>
<evidence type="ECO:0000256" key="10">
    <source>
        <dbReference type="ARBA" id="ARBA00022857"/>
    </source>
</evidence>
<keyword evidence="16" id="KW-1207">Sterol metabolism</keyword>
<evidence type="ECO:0000256" key="7">
    <source>
        <dbReference type="ARBA" id="ARBA00022679"/>
    </source>
</evidence>
<evidence type="ECO:0000256" key="8">
    <source>
        <dbReference type="ARBA" id="ARBA00022692"/>
    </source>
</evidence>
<dbReference type="InterPro" id="IPR044844">
    <property type="entry name" value="Trans_IPPS_euk-type"/>
</dbReference>
<keyword evidence="22" id="KW-1185">Reference proteome</keyword>
<keyword evidence="12" id="KW-1133">Transmembrane helix</keyword>
<dbReference type="AlphaFoldDB" id="I2H381"/>
<keyword evidence="6" id="KW-0444">Lipid biosynthesis</keyword>
<dbReference type="OMA" id="GEACQLM"/>
<dbReference type="SFLD" id="SFLDS00005">
    <property type="entry name" value="Isoprenoid_Synthase_Type_I"/>
    <property type="match status" value="1"/>
</dbReference>
<gene>
    <name evidence="21" type="primary">TBLA0D03330</name>
    <name evidence="21" type="ORF">TBLA_0D03330</name>
</gene>
<evidence type="ECO:0000256" key="16">
    <source>
        <dbReference type="ARBA" id="ARBA00023166"/>
    </source>
</evidence>
<name>I2H381_HENB6</name>
<evidence type="ECO:0000313" key="22">
    <source>
        <dbReference type="Proteomes" id="UP000002866"/>
    </source>
</evidence>
<dbReference type="eggNOG" id="KOG1459">
    <property type="taxonomic scope" value="Eukaryota"/>
</dbReference>
<evidence type="ECO:0000256" key="4">
    <source>
        <dbReference type="ARBA" id="ARBA00006251"/>
    </source>
</evidence>
<evidence type="ECO:0000256" key="5">
    <source>
        <dbReference type="ARBA" id="ARBA00012373"/>
    </source>
</evidence>
<sequence>MSKFLQLCTHPLELRAALVLKFIKKPLFKVSESSIDPNLKRCYELLNLTSRSFAAVIMELNPELRSAIAIFYLILRALDTIEDDMSIDTDEKIKLLKDFYSKLDTSDWSYKGNSKDVKDRVVLVEFPVILKEYHNLKASYQNVIKDITKKMGFGMSKYIMDENFQKNGIETIKEYDLYCHYVAGLVGDGLTRLIVLADFASEDLYLECEKNGWFESMGLFLQKTNIIRDYAEDLEDGRAFWPKEIWSRHTDQLSNFYNNKSRDPEVEKKGLECINDLVLNALVHIPDVLMYLSSVYEQSTFQFCSIPQVMAIATLALVFNNKDVLYKNVKIRKGTTLYLIQNSRSLSECVDIFQYYLRQIRKKLPVDDPNYLKINIQVAKIEQFIEEMYQDQLPKGVKPNETKVYLKAKAREVWDDKIYAQIKEEESIFNLSTAIILCIIGGVLYAKFCSTTPPAHMLLDDAISSPQVFYS</sequence>
<keyword evidence="13" id="KW-0756">Sterol biosynthesis</keyword>
<dbReference type="PROSITE" id="PS01044">
    <property type="entry name" value="SQUALEN_PHYTOEN_SYN_1"/>
    <property type="match status" value="1"/>
</dbReference>
<evidence type="ECO:0000256" key="18">
    <source>
        <dbReference type="ARBA" id="ARBA00023229"/>
    </source>
</evidence>
<dbReference type="InterPro" id="IPR002060">
    <property type="entry name" value="Squ/phyt_synthse"/>
</dbReference>
<keyword evidence="9" id="KW-0460">Magnesium</keyword>
<proteinExistence type="inferred from homology"/>
<dbReference type="GO" id="GO:0051996">
    <property type="term" value="F:squalene synthase [NAD(P)H] activity"/>
    <property type="evidence" value="ECO:0007669"/>
    <property type="project" value="UniProtKB-UniRule"/>
</dbReference>
<protein>
    <recommendedName>
        <fullName evidence="5 20">Squalene synthase</fullName>
        <shortName evidence="20">SQS</shortName>
        <shortName evidence="20">SS</shortName>
        <ecNumber evidence="5 20">2.5.1.21</ecNumber>
    </recommendedName>
</protein>
<evidence type="ECO:0000256" key="3">
    <source>
        <dbReference type="ARBA" id="ARBA00005057"/>
    </source>
</evidence>
<dbReference type="GO" id="GO:0045338">
    <property type="term" value="P:farnesyl diphosphate metabolic process"/>
    <property type="evidence" value="ECO:0007669"/>
    <property type="project" value="InterPro"/>
</dbReference>
<evidence type="ECO:0000256" key="14">
    <source>
        <dbReference type="ARBA" id="ARBA00023098"/>
    </source>
</evidence>
<evidence type="ECO:0000256" key="9">
    <source>
        <dbReference type="ARBA" id="ARBA00022842"/>
    </source>
</evidence>
<dbReference type="EMBL" id="HE806319">
    <property type="protein sequence ID" value="CCH60833.1"/>
    <property type="molecule type" value="Genomic_DNA"/>
</dbReference>
<keyword evidence="11" id="KW-0752">Steroid biosynthesis</keyword>
<keyword evidence="7 20" id="KW-0808">Transferase</keyword>
<dbReference type="GO" id="GO:1902767">
    <property type="term" value="P:isoprenoid biosynthetic process via mevalonate"/>
    <property type="evidence" value="ECO:0007669"/>
    <property type="project" value="EnsemblFungi"/>
</dbReference>
<dbReference type="PROSITE" id="PS01045">
    <property type="entry name" value="SQUALEN_PHYTOEN_SYN_2"/>
    <property type="match status" value="1"/>
</dbReference>
<dbReference type="RefSeq" id="XP_004180352.1">
    <property type="nucleotide sequence ID" value="XM_004180304.1"/>
</dbReference>
<dbReference type="NCBIfam" id="TIGR01559">
    <property type="entry name" value="squal_synth"/>
    <property type="match status" value="1"/>
</dbReference>
<dbReference type="GO" id="GO:0005789">
    <property type="term" value="C:endoplasmic reticulum membrane"/>
    <property type="evidence" value="ECO:0007669"/>
    <property type="project" value="EnsemblFungi"/>
</dbReference>
<accession>I2H381</accession>
<comment type="cofactor">
    <cofactor evidence="1 20">
        <name>Mg(2+)</name>
        <dbReference type="ChEBI" id="CHEBI:18420"/>
    </cofactor>
</comment>
<dbReference type="InParanoid" id="I2H381"/>
<keyword evidence="15" id="KW-0472">Membrane</keyword>
<organism evidence="21 22">
    <name type="scientific">Henningerozyma blattae (strain ATCC 34711 / CBS 6284 / DSM 70876 / NBRC 10599 / NRRL Y-10934 / UCD 77-7)</name>
    <name type="common">Yeast</name>
    <name type="synonym">Tetrapisispora blattae</name>
    <dbReference type="NCBI Taxonomy" id="1071380"/>
    <lineage>
        <taxon>Eukaryota</taxon>
        <taxon>Fungi</taxon>
        <taxon>Dikarya</taxon>
        <taxon>Ascomycota</taxon>
        <taxon>Saccharomycotina</taxon>
        <taxon>Saccharomycetes</taxon>
        <taxon>Saccharomycetales</taxon>
        <taxon>Saccharomycetaceae</taxon>
        <taxon>Henningerozyma</taxon>
    </lineage>
</organism>
<dbReference type="FunFam" id="1.10.600.10:FF:000003">
    <property type="entry name" value="Farnesyl-diphosphate farnesyltransferase 1"/>
    <property type="match status" value="1"/>
</dbReference>
<dbReference type="STRING" id="1071380.I2H381"/>
<keyword evidence="14" id="KW-0443">Lipid metabolism</keyword>
<evidence type="ECO:0000256" key="20">
    <source>
        <dbReference type="RuleBase" id="RU368088"/>
    </source>
</evidence>
<keyword evidence="10" id="KW-0521">NADP</keyword>
<dbReference type="InterPro" id="IPR008949">
    <property type="entry name" value="Isoprenoid_synthase_dom_sf"/>
</dbReference>
<dbReference type="PANTHER" id="PTHR11626:SF2">
    <property type="entry name" value="SQUALENE SYNTHASE"/>
    <property type="match status" value="1"/>
</dbReference>
<comment type="pathway">
    <text evidence="3 20">Terpene metabolism; lanosterol biosynthesis; lanosterol from farnesyl diphosphate: step 1/3.</text>
</comment>
<dbReference type="Pfam" id="PF00494">
    <property type="entry name" value="SQS_PSY"/>
    <property type="match status" value="1"/>
</dbReference>
<dbReference type="EC" id="2.5.1.21" evidence="5 20"/>
<evidence type="ECO:0000256" key="12">
    <source>
        <dbReference type="ARBA" id="ARBA00022989"/>
    </source>
</evidence>
<dbReference type="InterPro" id="IPR006449">
    <property type="entry name" value="Squal_synth-like"/>
</dbReference>
<dbReference type="SFLD" id="SFLDG01018">
    <property type="entry name" value="Squalene/Phytoene_Synthase_Lik"/>
    <property type="match status" value="1"/>
</dbReference>
<dbReference type="PANTHER" id="PTHR11626">
    <property type="entry name" value="FARNESYL-DIPHOSPHATE FARNESYLTRANSFERASE"/>
    <property type="match status" value="1"/>
</dbReference>
<evidence type="ECO:0000256" key="17">
    <source>
        <dbReference type="ARBA" id="ARBA00023221"/>
    </source>
</evidence>
<dbReference type="InterPro" id="IPR019845">
    <property type="entry name" value="Squalene/phytoene_synthase_CS"/>
</dbReference>
<evidence type="ECO:0000256" key="6">
    <source>
        <dbReference type="ARBA" id="ARBA00022516"/>
    </source>
</evidence>
<dbReference type="SUPFAM" id="SSF48576">
    <property type="entry name" value="Terpenoid synthases"/>
    <property type="match status" value="1"/>
</dbReference>
<dbReference type="FunCoup" id="I2H381">
    <property type="interactions" value="322"/>
</dbReference>
<dbReference type="GO" id="GO:0055056">
    <property type="term" value="F:D-glucose transmembrane transporter activity"/>
    <property type="evidence" value="ECO:0007669"/>
    <property type="project" value="UniProtKB-UniRule"/>
</dbReference>
<evidence type="ECO:0000256" key="13">
    <source>
        <dbReference type="ARBA" id="ARBA00023011"/>
    </source>
</evidence>
<reference evidence="21 22" key="1">
    <citation type="journal article" date="2011" name="Proc. Natl. Acad. Sci. U.S.A.">
        <title>Evolutionary erosion of yeast sex chromosomes by mating-type switching accidents.</title>
        <authorList>
            <person name="Gordon J.L."/>
            <person name="Armisen D."/>
            <person name="Proux-Wera E."/>
            <person name="Oheigeartaigh S.S."/>
            <person name="Byrne K.P."/>
            <person name="Wolfe K.H."/>
        </authorList>
    </citation>
    <scope>NUCLEOTIDE SEQUENCE [LARGE SCALE GENOMIC DNA]</scope>
    <source>
        <strain evidence="22">ATCC 34711 / CBS 6284 / DSM 70876 / NBRC 10599 / NRRL Y-10934 / UCD 77-7</strain>
    </source>
</reference>
<dbReference type="UniPathway" id="UPA00767">
    <property type="reaction ID" value="UER00751"/>
</dbReference>
<dbReference type="GeneID" id="14495869"/>
<dbReference type="Proteomes" id="UP000002866">
    <property type="component" value="Chromosome 4"/>
</dbReference>
<dbReference type="Gene3D" id="1.10.600.10">
    <property type="entry name" value="Farnesyl Diphosphate Synthase"/>
    <property type="match status" value="1"/>
</dbReference>
<evidence type="ECO:0000256" key="15">
    <source>
        <dbReference type="ARBA" id="ARBA00023136"/>
    </source>
</evidence>
<comment type="function">
    <text evidence="20">Catalyzes the condensation of 2 farnesyl pyrophosphate (FPP) moieties to form squalene.</text>
</comment>
<keyword evidence="19" id="KW-0511">Multifunctional enzyme</keyword>
<keyword evidence="18" id="KW-0414">Isoprene biosynthesis</keyword>